<evidence type="ECO:0008006" key="4">
    <source>
        <dbReference type="Google" id="ProtNLM"/>
    </source>
</evidence>
<feature type="signal peptide" evidence="1">
    <location>
        <begin position="1"/>
        <end position="18"/>
    </location>
</feature>
<evidence type="ECO:0000313" key="2">
    <source>
        <dbReference type="EMBL" id="KAJ7712944.1"/>
    </source>
</evidence>
<dbReference type="Proteomes" id="UP001215598">
    <property type="component" value="Unassembled WGS sequence"/>
</dbReference>
<evidence type="ECO:0000313" key="3">
    <source>
        <dbReference type="Proteomes" id="UP001215598"/>
    </source>
</evidence>
<sequence length="79" mass="8957">MMMTTLVVFQVSLGSLIGLFHNLHITKHFTTHVVSRNVARYRILCLSTSRDNASTEAPPSPQISCARRQYRPQLCGERL</sequence>
<comment type="caution">
    <text evidence="2">The sequence shown here is derived from an EMBL/GenBank/DDBJ whole genome shotgun (WGS) entry which is preliminary data.</text>
</comment>
<gene>
    <name evidence="2" type="ORF">B0H16DRAFT_1623225</name>
</gene>
<evidence type="ECO:0000256" key="1">
    <source>
        <dbReference type="SAM" id="SignalP"/>
    </source>
</evidence>
<dbReference type="AlphaFoldDB" id="A0AAD7H5K7"/>
<feature type="chain" id="PRO_5041956558" description="Secreted protein" evidence="1">
    <location>
        <begin position="19"/>
        <end position="79"/>
    </location>
</feature>
<keyword evidence="1" id="KW-0732">Signal</keyword>
<organism evidence="2 3">
    <name type="scientific">Mycena metata</name>
    <dbReference type="NCBI Taxonomy" id="1033252"/>
    <lineage>
        <taxon>Eukaryota</taxon>
        <taxon>Fungi</taxon>
        <taxon>Dikarya</taxon>
        <taxon>Basidiomycota</taxon>
        <taxon>Agaricomycotina</taxon>
        <taxon>Agaricomycetes</taxon>
        <taxon>Agaricomycetidae</taxon>
        <taxon>Agaricales</taxon>
        <taxon>Marasmiineae</taxon>
        <taxon>Mycenaceae</taxon>
        <taxon>Mycena</taxon>
    </lineage>
</organism>
<reference evidence="2" key="1">
    <citation type="submission" date="2023-03" db="EMBL/GenBank/DDBJ databases">
        <title>Massive genome expansion in bonnet fungi (Mycena s.s.) driven by repeated elements and novel gene families across ecological guilds.</title>
        <authorList>
            <consortium name="Lawrence Berkeley National Laboratory"/>
            <person name="Harder C.B."/>
            <person name="Miyauchi S."/>
            <person name="Viragh M."/>
            <person name="Kuo A."/>
            <person name="Thoen E."/>
            <person name="Andreopoulos B."/>
            <person name="Lu D."/>
            <person name="Skrede I."/>
            <person name="Drula E."/>
            <person name="Henrissat B."/>
            <person name="Morin E."/>
            <person name="Kohler A."/>
            <person name="Barry K."/>
            <person name="LaButti K."/>
            <person name="Morin E."/>
            <person name="Salamov A."/>
            <person name="Lipzen A."/>
            <person name="Mereny Z."/>
            <person name="Hegedus B."/>
            <person name="Baldrian P."/>
            <person name="Stursova M."/>
            <person name="Weitz H."/>
            <person name="Taylor A."/>
            <person name="Grigoriev I.V."/>
            <person name="Nagy L.G."/>
            <person name="Martin F."/>
            <person name="Kauserud H."/>
        </authorList>
    </citation>
    <scope>NUCLEOTIDE SEQUENCE</scope>
    <source>
        <strain evidence="2">CBHHK182m</strain>
    </source>
</reference>
<protein>
    <recommendedName>
        <fullName evidence="4">Secreted protein</fullName>
    </recommendedName>
</protein>
<dbReference type="EMBL" id="JARKIB010000354">
    <property type="protein sequence ID" value="KAJ7712944.1"/>
    <property type="molecule type" value="Genomic_DNA"/>
</dbReference>
<proteinExistence type="predicted"/>
<keyword evidence="3" id="KW-1185">Reference proteome</keyword>
<name>A0AAD7H5K7_9AGAR</name>
<feature type="non-terminal residue" evidence="2">
    <location>
        <position position="1"/>
    </location>
</feature>
<accession>A0AAD7H5K7</accession>